<keyword evidence="3" id="KW-0547">Nucleotide-binding</keyword>
<dbReference type="GO" id="GO:0004815">
    <property type="term" value="F:aspartate-tRNA ligase activity"/>
    <property type="evidence" value="ECO:0007669"/>
    <property type="project" value="TreeGrafter"/>
</dbReference>
<dbReference type="SUPFAM" id="SSF55681">
    <property type="entry name" value="Class II aaRS and biotin synthetases"/>
    <property type="match status" value="1"/>
</dbReference>
<evidence type="ECO:0000313" key="8">
    <source>
        <dbReference type="EMBL" id="OJA15279.1"/>
    </source>
</evidence>
<dbReference type="InterPro" id="IPR047089">
    <property type="entry name" value="Asp-tRNA-ligase_1_N"/>
</dbReference>
<evidence type="ECO:0000256" key="2">
    <source>
        <dbReference type="ARBA" id="ARBA00022598"/>
    </source>
</evidence>
<dbReference type="InterPro" id="IPR004524">
    <property type="entry name" value="Asp-tRNA-ligase_1"/>
</dbReference>
<proteinExistence type="inferred from homology"/>
<dbReference type="InterPro" id="IPR006195">
    <property type="entry name" value="aa-tRNA-synth_II"/>
</dbReference>
<dbReference type="Gene3D" id="3.30.1360.30">
    <property type="entry name" value="GAD-like domain"/>
    <property type="match status" value="1"/>
</dbReference>
<dbReference type="GO" id="GO:0003676">
    <property type="term" value="F:nucleic acid binding"/>
    <property type="evidence" value="ECO:0007669"/>
    <property type="project" value="InterPro"/>
</dbReference>
<evidence type="ECO:0000259" key="7">
    <source>
        <dbReference type="PROSITE" id="PS50862"/>
    </source>
</evidence>
<dbReference type="InterPro" id="IPR004365">
    <property type="entry name" value="NA-bd_OB_tRNA"/>
</dbReference>
<dbReference type="NCBIfam" id="TIGR00459">
    <property type="entry name" value="aspS_bact"/>
    <property type="match status" value="1"/>
</dbReference>
<keyword evidence="5" id="KW-0648">Protein biosynthesis</keyword>
<sequence>MRSLGGLSQSFVCRFTRKTFNSRPSSKSPYFRIPALWISKTNIQTRGNARSAPYPNRTHTCGELTPAHAGTHVTLTGWLLPERKVSKFMSFFPIKDSSGITQLVIRKGDTDDHLAALSDIPVESTIAIEGQVRVRPEQSRRDEGTGQIEVQVDKFTLLNPAQCMPFIPSDNQTLVNEDLRARFRYLDLRRTALSDNIRKRSRVARIIRDTLHDDGFLEVETPLLLKSTPEGAREFLVPTRVGRSTARQDGKDIPLFYALPQSPQQPKQLLICSGAVDKYFQIAKCFRDEDGRKDRQPEFTQIDLEMAFVSWGADKSYSRSDTWRVGGHEVRAVIERLVGRIWQQVEGITLPSSFRVITYNEAMTRYGSDKPDTRFALEVIQDITPSLPSRTRSSLENLGEIIEAIILRSSENNQFLRASDECNSQEESDVTQSVITDSNMLNWLCDNRSISLKLSHDEHVLLNKTLGVSSGDTLWLSRRRKVPEGGSTALGRLRIRISELAHARGDYVPPTAPHFLWVTEFPLFTRADPDKEFLAQGRWSSTHHPFTAPMWQDIEAMYAGRTDQVRGQHYDLVLNGVEIGGGSVRVHDACMQEYIFSQVLQLSDSEKASFNHLLHALKCGAPPHGGIALGFDRLMAILCKTPTIRDVIAFPKTGAGTDLLFKSPAAVNKDALYQYGIQPTHG</sequence>
<dbReference type="PRINTS" id="PR01042">
    <property type="entry name" value="TRNASYNTHASP"/>
</dbReference>
<gene>
    <name evidence="8" type="ORF">AZE42_00947</name>
</gene>
<dbReference type="Pfam" id="PF01336">
    <property type="entry name" value="tRNA_anti-codon"/>
    <property type="match status" value="1"/>
</dbReference>
<dbReference type="Gene3D" id="3.30.930.10">
    <property type="entry name" value="Bira Bifunctional Protein, Domain 2"/>
    <property type="match status" value="1"/>
</dbReference>
<evidence type="ECO:0000256" key="4">
    <source>
        <dbReference type="ARBA" id="ARBA00022840"/>
    </source>
</evidence>
<evidence type="ECO:0000256" key="3">
    <source>
        <dbReference type="ARBA" id="ARBA00022741"/>
    </source>
</evidence>
<evidence type="ECO:0000256" key="6">
    <source>
        <dbReference type="ARBA" id="ARBA00023146"/>
    </source>
</evidence>
<dbReference type="Gene3D" id="2.40.50.140">
    <property type="entry name" value="Nucleic acid-binding proteins"/>
    <property type="match status" value="1"/>
</dbReference>
<dbReference type="AlphaFoldDB" id="A0A1J8Q3M5"/>
<keyword evidence="9" id="KW-1185">Reference proteome</keyword>
<evidence type="ECO:0000256" key="5">
    <source>
        <dbReference type="ARBA" id="ARBA00022917"/>
    </source>
</evidence>
<dbReference type="PROSITE" id="PS50862">
    <property type="entry name" value="AA_TRNA_LIGASE_II"/>
    <property type="match status" value="1"/>
</dbReference>
<dbReference type="SUPFAM" id="SSF50249">
    <property type="entry name" value="Nucleic acid-binding proteins"/>
    <property type="match status" value="1"/>
</dbReference>
<dbReference type="InterPro" id="IPR012340">
    <property type="entry name" value="NA-bd_OB-fold"/>
</dbReference>
<dbReference type="EMBL" id="LVVM01003199">
    <property type="protein sequence ID" value="OJA15279.1"/>
    <property type="molecule type" value="Genomic_DNA"/>
</dbReference>
<comment type="similarity">
    <text evidence="1">Belongs to the class-II aminoacyl-tRNA synthetase family. Type 1 subfamily.</text>
</comment>
<reference evidence="8 9" key="1">
    <citation type="submission" date="2016-03" db="EMBL/GenBank/DDBJ databases">
        <title>Comparative genomics of the ectomycorrhizal sister species Rhizopogon vinicolor and Rhizopogon vesiculosus (Basidiomycota: Boletales) reveals a divergence of the mating type B locus.</title>
        <authorList>
            <person name="Mujic A.B."/>
            <person name="Kuo A."/>
            <person name="Tritt A."/>
            <person name="Lipzen A."/>
            <person name="Chen C."/>
            <person name="Johnson J."/>
            <person name="Sharma A."/>
            <person name="Barry K."/>
            <person name="Grigoriev I.V."/>
            <person name="Spatafora J.W."/>
        </authorList>
    </citation>
    <scope>NUCLEOTIDE SEQUENCE [LARGE SCALE GENOMIC DNA]</scope>
    <source>
        <strain evidence="8 9">AM-OR11-056</strain>
    </source>
</reference>
<name>A0A1J8Q3M5_9AGAM</name>
<protein>
    <recommendedName>
        <fullName evidence="7">Aminoacyl-transfer RNA synthetases class-II family profile domain-containing protein</fullName>
    </recommendedName>
</protein>
<dbReference type="OrthoDB" id="439710at2759"/>
<dbReference type="InterPro" id="IPR004364">
    <property type="entry name" value="Aa-tRNA-synt_II"/>
</dbReference>
<dbReference type="InterPro" id="IPR045864">
    <property type="entry name" value="aa-tRNA-synth_II/BPL/LPL"/>
</dbReference>
<dbReference type="GO" id="GO:0005739">
    <property type="term" value="C:mitochondrion"/>
    <property type="evidence" value="ECO:0007669"/>
    <property type="project" value="TreeGrafter"/>
</dbReference>
<dbReference type="NCBIfam" id="NF001750">
    <property type="entry name" value="PRK00476.1"/>
    <property type="match status" value="1"/>
</dbReference>
<dbReference type="PANTHER" id="PTHR22594:SF5">
    <property type="entry name" value="ASPARTATE--TRNA LIGASE, MITOCHONDRIAL"/>
    <property type="match status" value="1"/>
</dbReference>
<organism evidence="8 9">
    <name type="scientific">Rhizopogon vesiculosus</name>
    <dbReference type="NCBI Taxonomy" id="180088"/>
    <lineage>
        <taxon>Eukaryota</taxon>
        <taxon>Fungi</taxon>
        <taxon>Dikarya</taxon>
        <taxon>Basidiomycota</taxon>
        <taxon>Agaricomycotina</taxon>
        <taxon>Agaricomycetes</taxon>
        <taxon>Agaricomycetidae</taxon>
        <taxon>Boletales</taxon>
        <taxon>Suillineae</taxon>
        <taxon>Rhizopogonaceae</taxon>
        <taxon>Rhizopogon</taxon>
    </lineage>
</organism>
<dbReference type="InterPro" id="IPR002312">
    <property type="entry name" value="Asp/Asn-tRNA-synth_IIb"/>
</dbReference>
<dbReference type="InterPro" id="IPR004115">
    <property type="entry name" value="GAD-like_sf"/>
</dbReference>
<dbReference type="PANTHER" id="PTHR22594">
    <property type="entry name" value="ASPARTYL/LYSYL-TRNA SYNTHETASE"/>
    <property type="match status" value="1"/>
</dbReference>
<dbReference type="GO" id="GO:0005524">
    <property type="term" value="F:ATP binding"/>
    <property type="evidence" value="ECO:0007669"/>
    <property type="project" value="UniProtKB-KW"/>
</dbReference>
<dbReference type="HAMAP" id="MF_00044">
    <property type="entry name" value="Asp_tRNA_synth_type1"/>
    <property type="match status" value="1"/>
</dbReference>
<dbReference type="Pfam" id="PF00152">
    <property type="entry name" value="tRNA-synt_2"/>
    <property type="match status" value="1"/>
</dbReference>
<accession>A0A1J8Q3M5</accession>
<dbReference type="Proteomes" id="UP000183567">
    <property type="component" value="Unassembled WGS sequence"/>
</dbReference>
<feature type="domain" description="Aminoacyl-transfer RNA synthetases class-II family profile" evidence="7">
    <location>
        <begin position="200"/>
        <end position="651"/>
    </location>
</feature>
<keyword evidence="6" id="KW-0030">Aminoacyl-tRNA synthetase</keyword>
<evidence type="ECO:0000256" key="1">
    <source>
        <dbReference type="ARBA" id="ARBA00006303"/>
    </source>
</evidence>
<keyword evidence="2" id="KW-0436">Ligase</keyword>
<comment type="caution">
    <text evidence="8">The sequence shown here is derived from an EMBL/GenBank/DDBJ whole genome shotgun (WGS) entry which is preliminary data.</text>
</comment>
<dbReference type="GO" id="GO:0006422">
    <property type="term" value="P:aspartyl-tRNA aminoacylation"/>
    <property type="evidence" value="ECO:0007669"/>
    <property type="project" value="TreeGrafter"/>
</dbReference>
<keyword evidence="4" id="KW-0067">ATP-binding</keyword>
<dbReference type="CDD" id="cd04317">
    <property type="entry name" value="EcAspRS_like_N"/>
    <property type="match status" value="1"/>
</dbReference>
<evidence type="ECO:0000313" key="9">
    <source>
        <dbReference type="Proteomes" id="UP000183567"/>
    </source>
</evidence>
<dbReference type="STRING" id="180088.A0A1J8Q3M5"/>